<keyword evidence="4" id="KW-1185">Reference proteome</keyword>
<evidence type="ECO:0000313" key="3">
    <source>
        <dbReference type="EMBL" id="KAL1304574.1"/>
    </source>
</evidence>
<accession>A0ABR3PEM2</accession>
<dbReference type="Proteomes" id="UP001562354">
    <property type="component" value="Unassembled WGS sequence"/>
</dbReference>
<evidence type="ECO:0000259" key="2">
    <source>
        <dbReference type="Pfam" id="PF06916"/>
    </source>
</evidence>
<evidence type="ECO:0000256" key="1">
    <source>
        <dbReference type="SAM" id="MobiDB-lite"/>
    </source>
</evidence>
<feature type="region of interest" description="Disordered" evidence="1">
    <location>
        <begin position="67"/>
        <end position="91"/>
    </location>
</feature>
<dbReference type="GeneID" id="95977247"/>
<dbReference type="RefSeq" id="XP_069200849.1">
    <property type="nucleotide sequence ID" value="XM_069343035.1"/>
</dbReference>
<dbReference type="InterPro" id="IPR009688">
    <property type="entry name" value="FAM210A/B-like_dom"/>
</dbReference>
<dbReference type="Pfam" id="PF06916">
    <property type="entry name" value="FAM210A-B_dom"/>
    <property type="match status" value="1"/>
</dbReference>
<dbReference type="EMBL" id="JBFMKM010000008">
    <property type="protein sequence ID" value="KAL1304574.1"/>
    <property type="molecule type" value="Genomic_DNA"/>
</dbReference>
<feature type="domain" description="DUF1279" evidence="2">
    <location>
        <begin position="95"/>
        <end position="220"/>
    </location>
</feature>
<dbReference type="InterPro" id="IPR045866">
    <property type="entry name" value="FAM210A/B-like"/>
</dbReference>
<reference evidence="3 4" key="1">
    <citation type="submission" date="2024-07" db="EMBL/GenBank/DDBJ databases">
        <title>Draft sequence of the Neodothiora populina.</title>
        <authorList>
            <person name="Drown D.D."/>
            <person name="Schuette U.S."/>
            <person name="Buechlein A.B."/>
            <person name="Rusch D.R."/>
            <person name="Winton L.W."/>
            <person name="Adams G.A."/>
        </authorList>
    </citation>
    <scope>NUCLEOTIDE SEQUENCE [LARGE SCALE GENOMIC DNA]</scope>
    <source>
        <strain evidence="3 4">CPC 39397</strain>
    </source>
</reference>
<organism evidence="3 4">
    <name type="scientific">Neodothiora populina</name>
    <dbReference type="NCBI Taxonomy" id="2781224"/>
    <lineage>
        <taxon>Eukaryota</taxon>
        <taxon>Fungi</taxon>
        <taxon>Dikarya</taxon>
        <taxon>Ascomycota</taxon>
        <taxon>Pezizomycotina</taxon>
        <taxon>Dothideomycetes</taxon>
        <taxon>Dothideomycetidae</taxon>
        <taxon>Dothideales</taxon>
        <taxon>Dothioraceae</taxon>
        <taxon>Neodothiora</taxon>
    </lineage>
</organism>
<gene>
    <name evidence="3" type="ORF">AAFC00_003546</name>
</gene>
<proteinExistence type="predicted"/>
<protein>
    <recommendedName>
        <fullName evidence="2">DUF1279 domain-containing protein</fullName>
    </recommendedName>
</protein>
<name>A0ABR3PEM2_9PEZI</name>
<comment type="caution">
    <text evidence="3">The sequence shown here is derived from an EMBL/GenBank/DDBJ whole genome shotgun (WGS) entry which is preliminary data.</text>
</comment>
<sequence>MEFLRPLQQRFGILSGRQALAPGTFRYKSWNTIQRWKIAQEVGSYRTNHTQSATNFFSRVKWTPGKRGVRWQSSKPSPNPTEHLGSPEPSSLSARMKKLSREYGWSALGVYLGLSALDFPLCFLAVRWLGTDRIGHWEHVVLETFWKGVESVYPDARSKILGKPSEGETELSREGAELNSEGAGAAKTGSAAIWTQLALAYALHKSLIFIRVPLTAGLTPKVVKTLRSWGWNIGKRRH</sequence>
<dbReference type="PANTHER" id="PTHR21377">
    <property type="entry name" value="PROTEIN FAM210B, MITOCHONDRIAL"/>
    <property type="match status" value="1"/>
</dbReference>
<evidence type="ECO:0000313" key="4">
    <source>
        <dbReference type="Proteomes" id="UP001562354"/>
    </source>
</evidence>
<dbReference type="PANTHER" id="PTHR21377:SF0">
    <property type="entry name" value="PROTEIN FAM210B, MITOCHONDRIAL"/>
    <property type="match status" value="1"/>
</dbReference>